<dbReference type="RefSeq" id="WP_089399986.1">
    <property type="nucleotide sequence ID" value="NZ_FZOT01000009.1"/>
</dbReference>
<dbReference type="Proteomes" id="UP000198284">
    <property type="component" value="Unassembled WGS sequence"/>
</dbReference>
<reference evidence="1 2" key="1">
    <citation type="submission" date="2017-06" db="EMBL/GenBank/DDBJ databases">
        <authorList>
            <person name="Kim H.J."/>
            <person name="Triplett B.A."/>
        </authorList>
    </citation>
    <scope>NUCLEOTIDE SEQUENCE [LARGE SCALE GENOMIC DNA]</scope>
    <source>
        <strain evidence="1 2">U15</strain>
    </source>
</reference>
<sequence>MPGHNNIASNGTTLPAFPASTWEEQKLDIETFGDWLKINTVDYFILPPVTILGADGRERMVFVLRQADEVVGVFETPRQALHALGRNTRAFSAFRLHSQQQKTRGA</sequence>
<evidence type="ECO:0000313" key="2">
    <source>
        <dbReference type="Proteomes" id="UP000198284"/>
    </source>
</evidence>
<accession>A0A239IDW9</accession>
<name>A0A239IDW9_9BURK</name>
<organism evidence="1 2">
    <name type="scientific">Noviherbaspirillum humi</name>
    <dbReference type="NCBI Taxonomy" id="1688639"/>
    <lineage>
        <taxon>Bacteria</taxon>
        <taxon>Pseudomonadati</taxon>
        <taxon>Pseudomonadota</taxon>
        <taxon>Betaproteobacteria</taxon>
        <taxon>Burkholderiales</taxon>
        <taxon>Oxalobacteraceae</taxon>
        <taxon>Noviherbaspirillum</taxon>
    </lineage>
</organism>
<protein>
    <submittedName>
        <fullName evidence="1">Uncharacterized protein</fullName>
    </submittedName>
</protein>
<dbReference type="EMBL" id="FZOT01000009">
    <property type="protein sequence ID" value="SNS91213.1"/>
    <property type="molecule type" value="Genomic_DNA"/>
</dbReference>
<evidence type="ECO:0000313" key="1">
    <source>
        <dbReference type="EMBL" id="SNS91213.1"/>
    </source>
</evidence>
<proteinExistence type="predicted"/>
<dbReference type="AlphaFoldDB" id="A0A239IDW9"/>
<keyword evidence="2" id="KW-1185">Reference proteome</keyword>
<gene>
    <name evidence="1" type="ORF">SAMN06265795_10945</name>
</gene>